<dbReference type="Gene3D" id="3.30.2010.20">
    <property type="match status" value="1"/>
</dbReference>
<sequence length="137" mass="15552">MGTLKSARNVEWGSAMAVEMSAERFEELVADALDEIPEEFAAQLQNLVFLIEEEPNEEQLKDADGEDLLGLYEGIALTDGDFFGYAEPNRIWIFRGPTLRMCETEDEVAEEVLITVFHEVAHHFGIEEDLLWETGWA</sequence>
<dbReference type="Proteomes" id="UP001243212">
    <property type="component" value="Unassembled WGS sequence"/>
</dbReference>
<dbReference type="EMBL" id="JAUSQX010000001">
    <property type="protein sequence ID" value="MDP9806148.1"/>
    <property type="molecule type" value="Genomic_DNA"/>
</dbReference>
<dbReference type="SUPFAM" id="SSF55486">
    <property type="entry name" value="Metalloproteases ('zincins'), catalytic domain"/>
    <property type="match status" value="1"/>
</dbReference>
<dbReference type="RefSeq" id="WP_307682384.1">
    <property type="nucleotide sequence ID" value="NZ_JAUSQX010000001.1"/>
</dbReference>
<dbReference type="Pfam" id="PF06262">
    <property type="entry name" value="Zincin_1"/>
    <property type="match status" value="1"/>
</dbReference>
<accession>A0ABT9NH80</accession>
<protein>
    <submittedName>
        <fullName evidence="1">Zn-dependent protease with MMP-like domain</fullName>
    </submittedName>
</protein>
<dbReference type="InterPro" id="IPR038555">
    <property type="entry name" value="Zincin_1_sf"/>
</dbReference>
<evidence type="ECO:0000313" key="1">
    <source>
        <dbReference type="EMBL" id="MDP9806148.1"/>
    </source>
</evidence>
<dbReference type="InterPro" id="IPR010428">
    <property type="entry name" value="Zincin_1"/>
</dbReference>
<organism evidence="1 2">
    <name type="scientific">Trueperella bonasi</name>
    <dbReference type="NCBI Taxonomy" id="312286"/>
    <lineage>
        <taxon>Bacteria</taxon>
        <taxon>Bacillati</taxon>
        <taxon>Actinomycetota</taxon>
        <taxon>Actinomycetes</taxon>
        <taxon>Actinomycetales</taxon>
        <taxon>Actinomycetaceae</taxon>
        <taxon>Trueperella</taxon>
    </lineage>
</organism>
<reference evidence="1 2" key="1">
    <citation type="submission" date="2023-07" db="EMBL/GenBank/DDBJ databases">
        <title>Sequencing the genomes of 1000 actinobacteria strains.</title>
        <authorList>
            <person name="Klenk H.-P."/>
        </authorList>
    </citation>
    <scope>NUCLEOTIDE SEQUENCE [LARGE SCALE GENOMIC DNA]</scope>
    <source>
        <strain evidence="1 2">DSM 17163</strain>
    </source>
</reference>
<dbReference type="CDD" id="cd12952">
    <property type="entry name" value="MMP_ACEL2062"/>
    <property type="match status" value="1"/>
</dbReference>
<gene>
    <name evidence="1" type="ORF">J2S70_000730</name>
</gene>
<evidence type="ECO:0000313" key="2">
    <source>
        <dbReference type="Proteomes" id="UP001243212"/>
    </source>
</evidence>
<proteinExistence type="predicted"/>
<keyword evidence="2" id="KW-1185">Reference proteome</keyword>
<name>A0ABT9NH80_9ACTO</name>
<comment type="caution">
    <text evidence="1">The sequence shown here is derived from an EMBL/GenBank/DDBJ whole genome shotgun (WGS) entry which is preliminary data.</text>
</comment>